<evidence type="ECO:0000259" key="14">
    <source>
        <dbReference type="PROSITE" id="PS50035"/>
    </source>
</evidence>
<feature type="domain" description="PLD phosphodiesterase" evidence="14">
    <location>
        <begin position="411"/>
        <end position="438"/>
    </location>
</feature>
<keyword evidence="9 12" id="KW-0472">Membrane</keyword>
<sequence>MSVVGVLFLSYLIISYIAGAIISMSIILENRDPARTVTWLLIFILLPGIGLVIYAVFGRNIRKRKLFKTQKLAHNIKEKNLFENLKEIQELVELEQSSIKRKILEDEDEEEEEYAKKRVISLLLNTGMFPFTSNNKIDVYVDGNEKFDNLLRDIKEAKNHIHLEYFIIKDSEIGRKIKNLLIEKVKEGVKVRILYDDVGCWRFWFHRKFFNEMKKSGIEIMPFLPAKLPFIGGKLNYRNHRKIVVIDGNIGYTGGINIGDEYLGRNKKFGYWRDTHIRIKGTSVYMLQMIFLIDWYYTTRDAIDLKEYFPKMDYCGDSMVQVVASGPDSDWEAIHYAYFSAICQAKKSIYIETPYFIPDESLLIALKSAALSGVDVRIIFPKIADHKMVNNASYSYFDDILRSGGKVYLYTKGFIHSKVMIIDDKIASTGSANMDLRSFMLNFEINAFIYDEKVVKVITDDFFEDLKNSEEIKDVDFNNRKMMKKISESIARLFSPIL</sequence>
<organism evidence="15 16">
    <name type="scientific">Romboutsia sedimentorum</name>
    <dbReference type="NCBI Taxonomy" id="1368474"/>
    <lineage>
        <taxon>Bacteria</taxon>
        <taxon>Bacillati</taxon>
        <taxon>Bacillota</taxon>
        <taxon>Clostridia</taxon>
        <taxon>Peptostreptococcales</taxon>
        <taxon>Peptostreptococcaceae</taxon>
        <taxon>Romboutsia</taxon>
    </lineage>
</organism>
<dbReference type="CDD" id="cd09110">
    <property type="entry name" value="PLDc_CLS_1"/>
    <property type="match status" value="1"/>
</dbReference>
<evidence type="ECO:0000256" key="2">
    <source>
        <dbReference type="ARBA" id="ARBA00022475"/>
    </source>
</evidence>
<dbReference type="Gene3D" id="3.30.870.10">
    <property type="entry name" value="Endonuclease Chain A"/>
    <property type="match status" value="2"/>
</dbReference>
<dbReference type="EMBL" id="JASKYM010000007">
    <property type="protein sequence ID" value="MDK2564367.1"/>
    <property type="molecule type" value="Genomic_DNA"/>
</dbReference>
<evidence type="ECO:0000313" key="15">
    <source>
        <dbReference type="EMBL" id="MDK2564367.1"/>
    </source>
</evidence>
<evidence type="ECO:0000256" key="7">
    <source>
        <dbReference type="ARBA" id="ARBA00022989"/>
    </source>
</evidence>
<feature type="active site" evidence="12">
    <location>
        <position position="418"/>
    </location>
</feature>
<keyword evidence="6" id="KW-0677">Repeat</keyword>
<keyword evidence="8 12" id="KW-0443">Lipid metabolism</keyword>
<feature type="domain" description="PLD phosphodiesterase" evidence="14">
    <location>
        <begin position="235"/>
        <end position="262"/>
    </location>
</feature>
<dbReference type="RefSeq" id="WP_284133294.1">
    <property type="nucleotide sequence ID" value="NZ_JASKYM010000007.1"/>
</dbReference>
<evidence type="ECO:0000256" key="13">
    <source>
        <dbReference type="NCBIfam" id="TIGR04265"/>
    </source>
</evidence>
<feature type="active site" evidence="12">
    <location>
        <position position="416"/>
    </location>
</feature>
<evidence type="ECO:0000256" key="6">
    <source>
        <dbReference type="ARBA" id="ARBA00022737"/>
    </source>
</evidence>
<evidence type="ECO:0000256" key="3">
    <source>
        <dbReference type="ARBA" id="ARBA00022516"/>
    </source>
</evidence>
<dbReference type="InterPro" id="IPR022924">
    <property type="entry name" value="Cardiolipin_synthase"/>
</dbReference>
<feature type="transmembrane region" description="Helical" evidence="12">
    <location>
        <begin position="7"/>
        <end position="27"/>
    </location>
</feature>
<evidence type="ECO:0000256" key="11">
    <source>
        <dbReference type="ARBA" id="ARBA00023264"/>
    </source>
</evidence>
<dbReference type="NCBIfam" id="TIGR04265">
    <property type="entry name" value="bac_cardiolipin"/>
    <property type="match status" value="1"/>
</dbReference>
<dbReference type="Proteomes" id="UP001301012">
    <property type="component" value="Unassembled WGS sequence"/>
</dbReference>
<evidence type="ECO:0000256" key="5">
    <source>
        <dbReference type="ARBA" id="ARBA00022692"/>
    </source>
</evidence>
<evidence type="ECO:0000256" key="10">
    <source>
        <dbReference type="ARBA" id="ARBA00023209"/>
    </source>
</evidence>
<name>A0ABT7ECE2_9FIRM</name>
<reference evidence="15 16" key="1">
    <citation type="submission" date="2023-05" db="EMBL/GenBank/DDBJ databases">
        <title>Rombocin, a short stable natural nisin variant, displays selective antimicrobial activity against Listeria monocytogenes and employs dual mode of action to kill target bacterial strains.</title>
        <authorList>
            <person name="Wambui J."/>
            <person name="Stephan R."/>
            <person name="Kuipers O.P."/>
        </authorList>
    </citation>
    <scope>NUCLEOTIDE SEQUENCE [LARGE SCALE GENOMIC DNA]</scope>
    <source>
        <strain evidence="15 16">RC002</strain>
    </source>
</reference>
<dbReference type="PROSITE" id="PS50035">
    <property type="entry name" value="PLD"/>
    <property type="match status" value="2"/>
</dbReference>
<evidence type="ECO:0000256" key="8">
    <source>
        <dbReference type="ARBA" id="ARBA00023098"/>
    </source>
</evidence>
<keyword evidence="4 12" id="KW-0808">Transferase</keyword>
<dbReference type="PANTHER" id="PTHR21248">
    <property type="entry name" value="CARDIOLIPIN SYNTHASE"/>
    <property type="match status" value="1"/>
</dbReference>
<evidence type="ECO:0000256" key="12">
    <source>
        <dbReference type="HAMAP-Rule" id="MF_01916"/>
    </source>
</evidence>
<evidence type="ECO:0000313" key="16">
    <source>
        <dbReference type="Proteomes" id="UP001301012"/>
    </source>
</evidence>
<feature type="active site" evidence="12">
    <location>
        <position position="247"/>
    </location>
</feature>
<keyword evidence="16" id="KW-1185">Reference proteome</keyword>
<dbReference type="Pfam" id="PF13396">
    <property type="entry name" value="PLDc_N"/>
    <property type="match status" value="1"/>
</dbReference>
<keyword evidence="2 12" id="KW-1003">Cell membrane</keyword>
<keyword evidence="7 12" id="KW-1133">Transmembrane helix</keyword>
<feature type="transmembrane region" description="Helical" evidence="12">
    <location>
        <begin position="39"/>
        <end position="57"/>
    </location>
</feature>
<dbReference type="SMART" id="SM00155">
    <property type="entry name" value="PLDc"/>
    <property type="match status" value="2"/>
</dbReference>
<keyword evidence="11 12" id="KW-1208">Phospholipid metabolism</keyword>
<dbReference type="Pfam" id="PF13091">
    <property type="entry name" value="PLDc_2"/>
    <property type="match status" value="2"/>
</dbReference>
<comment type="caution">
    <text evidence="15">The sequence shown here is derived from an EMBL/GenBank/DDBJ whole genome shotgun (WGS) entry which is preliminary data.</text>
</comment>
<keyword evidence="5 12" id="KW-0812">Transmembrane</keyword>
<dbReference type="InterPro" id="IPR027379">
    <property type="entry name" value="CLS_N"/>
</dbReference>
<evidence type="ECO:0000256" key="4">
    <source>
        <dbReference type="ARBA" id="ARBA00022679"/>
    </source>
</evidence>
<keyword evidence="10 12" id="KW-0594">Phospholipid biosynthesis</keyword>
<dbReference type="PANTHER" id="PTHR21248:SF22">
    <property type="entry name" value="PHOSPHOLIPASE D"/>
    <property type="match status" value="1"/>
</dbReference>
<dbReference type="HAMAP" id="MF_01916">
    <property type="entry name" value="Cardiolipin_synth_Cls"/>
    <property type="match status" value="1"/>
</dbReference>
<dbReference type="EC" id="2.7.8.-" evidence="12 13"/>
<comment type="subcellular location">
    <subcellularLocation>
        <location evidence="1 12">Cell membrane</location>
        <topology evidence="1 12">Multi-pass membrane protein</topology>
    </subcellularLocation>
</comment>
<dbReference type="SUPFAM" id="SSF56024">
    <property type="entry name" value="Phospholipase D/nuclease"/>
    <property type="match status" value="2"/>
</dbReference>
<keyword evidence="3 12" id="KW-0444">Lipid biosynthesis</keyword>
<protein>
    <recommendedName>
        <fullName evidence="12 13">Cardiolipin synthase</fullName>
        <shortName evidence="12">CL synthase</shortName>
        <ecNumber evidence="12 13">2.7.8.-</ecNumber>
    </recommendedName>
</protein>
<dbReference type="InterPro" id="IPR030874">
    <property type="entry name" value="Cardiolipin_synth_Firmi"/>
</dbReference>
<feature type="active site" evidence="12">
    <location>
        <position position="240"/>
    </location>
</feature>
<feature type="active site" evidence="12">
    <location>
        <position position="423"/>
    </location>
</feature>
<accession>A0ABT7ECE2</accession>
<gene>
    <name evidence="15" type="primary">cls</name>
    <name evidence="15" type="ORF">QOZ84_12470</name>
</gene>
<proteinExistence type="inferred from homology"/>
<comment type="function">
    <text evidence="12">Catalyzes the reversible phosphatidyl group transfer from one phosphatidylglycerol molecule to another to form cardiolipin (CL) (diphosphatidylglycerol) and glycerol.</text>
</comment>
<dbReference type="CDD" id="cd09112">
    <property type="entry name" value="PLDc_CLS_2"/>
    <property type="match status" value="1"/>
</dbReference>
<evidence type="ECO:0000256" key="1">
    <source>
        <dbReference type="ARBA" id="ARBA00004651"/>
    </source>
</evidence>
<comment type="catalytic activity">
    <reaction evidence="12">
        <text>2 a 1,2-diacyl-sn-glycero-3-phospho-(1'-sn-glycerol) = a cardiolipin + glycerol</text>
        <dbReference type="Rhea" id="RHEA:31451"/>
        <dbReference type="ChEBI" id="CHEBI:17754"/>
        <dbReference type="ChEBI" id="CHEBI:62237"/>
        <dbReference type="ChEBI" id="CHEBI:64716"/>
    </reaction>
</comment>
<dbReference type="InterPro" id="IPR001736">
    <property type="entry name" value="PLipase_D/transphosphatidylase"/>
</dbReference>
<comment type="similarity">
    <text evidence="12">Belongs to the phospholipase D family. Cardiolipin synthase subfamily.</text>
</comment>
<evidence type="ECO:0000256" key="9">
    <source>
        <dbReference type="ARBA" id="ARBA00023136"/>
    </source>
</evidence>
<feature type="active site" evidence="12">
    <location>
        <position position="242"/>
    </location>
</feature>
<dbReference type="InterPro" id="IPR025202">
    <property type="entry name" value="PLD-like_dom"/>
</dbReference>